<keyword evidence="1" id="KW-1133">Transmembrane helix</keyword>
<feature type="transmembrane region" description="Helical" evidence="1">
    <location>
        <begin position="12"/>
        <end position="33"/>
    </location>
</feature>
<evidence type="ECO:0000313" key="2">
    <source>
        <dbReference type="Proteomes" id="UP000036681"/>
    </source>
</evidence>
<sequence>MYSPKSIEHDVFALDNIAGIRATYVLLIGIRVIDDRWAIRSIRYDHLRGNISYNPSSHRYIS</sequence>
<dbReference type="AlphaFoldDB" id="A0A0M3IN24"/>
<evidence type="ECO:0000256" key="1">
    <source>
        <dbReference type="SAM" id="Phobius"/>
    </source>
</evidence>
<protein>
    <submittedName>
        <fullName evidence="3">BrnT family toxin</fullName>
    </submittedName>
</protein>
<name>A0A0M3IN24_ASCLU</name>
<dbReference type="WBParaSite" id="ALUE_0002015201-mRNA-1">
    <property type="protein sequence ID" value="ALUE_0002015201-mRNA-1"/>
    <property type="gene ID" value="ALUE_0002015201"/>
</dbReference>
<keyword evidence="1" id="KW-0812">Transmembrane</keyword>
<keyword evidence="1" id="KW-0472">Membrane</keyword>
<proteinExistence type="predicted"/>
<reference evidence="3" key="1">
    <citation type="submission" date="2017-02" db="UniProtKB">
        <authorList>
            <consortium name="WormBaseParasite"/>
        </authorList>
    </citation>
    <scope>IDENTIFICATION</scope>
</reference>
<organism evidence="2 3">
    <name type="scientific">Ascaris lumbricoides</name>
    <name type="common">Giant roundworm</name>
    <dbReference type="NCBI Taxonomy" id="6252"/>
    <lineage>
        <taxon>Eukaryota</taxon>
        <taxon>Metazoa</taxon>
        <taxon>Ecdysozoa</taxon>
        <taxon>Nematoda</taxon>
        <taxon>Chromadorea</taxon>
        <taxon>Rhabditida</taxon>
        <taxon>Spirurina</taxon>
        <taxon>Ascaridomorpha</taxon>
        <taxon>Ascaridoidea</taxon>
        <taxon>Ascarididae</taxon>
        <taxon>Ascaris</taxon>
    </lineage>
</organism>
<dbReference type="Proteomes" id="UP000036681">
    <property type="component" value="Unplaced"/>
</dbReference>
<keyword evidence="2" id="KW-1185">Reference proteome</keyword>
<accession>A0A0M3IN24</accession>
<evidence type="ECO:0000313" key="3">
    <source>
        <dbReference type="WBParaSite" id="ALUE_0002015201-mRNA-1"/>
    </source>
</evidence>